<keyword evidence="4 8" id="KW-0653">Protein transport</keyword>
<protein>
    <recommendedName>
        <fullName evidence="8">Protein translocase subunit SecE</fullName>
    </recommendedName>
</protein>
<evidence type="ECO:0000313" key="9">
    <source>
        <dbReference type="EMBL" id="PST35806.1"/>
    </source>
</evidence>
<comment type="function">
    <text evidence="8">Essential subunit of the Sec protein translocation channel SecYEG. Clamps together the 2 halves of SecY. May contact the channel plug during translocation.</text>
</comment>
<name>A0A2T3FKL0_9CLOT</name>
<keyword evidence="2 8" id="KW-0813">Transport</keyword>
<keyword evidence="6 8" id="KW-0811">Translocation</keyword>
<dbReference type="GO" id="GO:0008320">
    <property type="term" value="F:protein transmembrane transporter activity"/>
    <property type="evidence" value="ECO:0007669"/>
    <property type="project" value="UniProtKB-UniRule"/>
</dbReference>
<dbReference type="InterPro" id="IPR001901">
    <property type="entry name" value="Translocase_SecE/Sec61-g"/>
</dbReference>
<comment type="subcellular location">
    <subcellularLocation>
        <location evidence="8">Cell membrane</location>
        <topology evidence="8">Single-pass membrane protein</topology>
    </subcellularLocation>
    <subcellularLocation>
        <location evidence="1">Membrane</location>
    </subcellularLocation>
</comment>
<feature type="transmembrane region" description="Helical" evidence="8">
    <location>
        <begin position="40"/>
        <end position="66"/>
    </location>
</feature>
<evidence type="ECO:0000256" key="5">
    <source>
        <dbReference type="ARBA" id="ARBA00022989"/>
    </source>
</evidence>
<evidence type="ECO:0000256" key="7">
    <source>
        <dbReference type="ARBA" id="ARBA00023136"/>
    </source>
</evidence>
<dbReference type="GO" id="GO:0043952">
    <property type="term" value="P:protein transport by the Sec complex"/>
    <property type="evidence" value="ECO:0007669"/>
    <property type="project" value="UniProtKB-UniRule"/>
</dbReference>
<dbReference type="AlphaFoldDB" id="A0A2T3FKL0"/>
<dbReference type="EMBL" id="PYLO01000007">
    <property type="protein sequence ID" value="PST35806.1"/>
    <property type="molecule type" value="Genomic_DNA"/>
</dbReference>
<reference evidence="9 10" key="1">
    <citation type="submission" date="2018-03" db="EMBL/GenBank/DDBJ databases">
        <title>Lachnoclostridium SNUG30386 gen.nov., sp.nov., isolated from human faeces.</title>
        <authorList>
            <person name="Seo B."/>
            <person name="Jeon K."/>
            <person name="Ko G."/>
        </authorList>
    </citation>
    <scope>NUCLEOTIDE SEQUENCE [LARGE SCALE GENOMIC DNA]</scope>
    <source>
        <strain evidence="9 10">SNUG30386</strain>
    </source>
</reference>
<dbReference type="InterPro" id="IPR005807">
    <property type="entry name" value="SecE_bac"/>
</dbReference>
<keyword evidence="7 8" id="KW-0472">Membrane</keyword>
<dbReference type="Gene3D" id="1.20.5.1030">
    <property type="entry name" value="Preprotein translocase secy subunit"/>
    <property type="match status" value="1"/>
</dbReference>
<dbReference type="GO" id="GO:0006605">
    <property type="term" value="P:protein targeting"/>
    <property type="evidence" value="ECO:0007669"/>
    <property type="project" value="UniProtKB-UniRule"/>
</dbReference>
<evidence type="ECO:0000256" key="4">
    <source>
        <dbReference type="ARBA" id="ARBA00022927"/>
    </source>
</evidence>
<sequence>MGDTENTKKAPKKSFWKGLKAEYKRIIWPDKETVTKQTGAVIAVSVALGLIIAALDTAIVFGLHFVM</sequence>
<dbReference type="GO" id="GO:0009306">
    <property type="term" value="P:protein secretion"/>
    <property type="evidence" value="ECO:0007669"/>
    <property type="project" value="UniProtKB-UniRule"/>
</dbReference>
<keyword evidence="3 8" id="KW-0812">Transmembrane</keyword>
<dbReference type="NCBIfam" id="TIGR00964">
    <property type="entry name" value="secE_bact"/>
    <property type="match status" value="1"/>
</dbReference>
<comment type="similarity">
    <text evidence="8">Belongs to the SecE/SEC61-gamma family.</text>
</comment>
<evidence type="ECO:0000256" key="6">
    <source>
        <dbReference type="ARBA" id="ARBA00023010"/>
    </source>
</evidence>
<accession>A0A2T3FKL0</accession>
<dbReference type="GeneID" id="79841074"/>
<dbReference type="Pfam" id="PF00584">
    <property type="entry name" value="SecE"/>
    <property type="match status" value="1"/>
</dbReference>
<organism evidence="9 10">
    <name type="scientific">Clostridium fessum</name>
    <dbReference type="NCBI Taxonomy" id="2126740"/>
    <lineage>
        <taxon>Bacteria</taxon>
        <taxon>Bacillati</taxon>
        <taxon>Bacillota</taxon>
        <taxon>Clostridia</taxon>
        <taxon>Eubacteriales</taxon>
        <taxon>Clostridiaceae</taxon>
        <taxon>Clostridium</taxon>
    </lineage>
</organism>
<comment type="subunit">
    <text evidence="8">Component of the Sec protein translocase complex. Heterotrimer consisting of SecY, SecE and SecG subunits. The heterotrimers can form oligomers, although 1 heterotrimer is thought to be able to translocate proteins. Interacts with the ribosome. Interacts with SecDF, and other proteins may be involved. Interacts with SecA.</text>
</comment>
<evidence type="ECO:0000256" key="1">
    <source>
        <dbReference type="ARBA" id="ARBA00004370"/>
    </source>
</evidence>
<keyword evidence="10" id="KW-1185">Reference proteome</keyword>
<evidence type="ECO:0000256" key="8">
    <source>
        <dbReference type="HAMAP-Rule" id="MF_00422"/>
    </source>
</evidence>
<dbReference type="HAMAP" id="MF_00422">
    <property type="entry name" value="SecE"/>
    <property type="match status" value="1"/>
</dbReference>
<keyword evidence="5 8" id="KW-1133">Transmembrane helix</keyword>
<dbReference type="InterPro" id="IPR038379">
    <property type="entry name" value="SecE_sf"/>
</dbReference>
<comment type="caution">
    <text evidence="9">The sequence shown here is derived from an EMBL/GenBank/DDBJ whole genome shotgun (WGS) entry which is preliminary data.</text>
</comment>
<evidence type="ECO:0000313" key="10">
    <source>
        <dbReference type="Proteomes" id="UP000241048"/>
    </source>
</evidence>
<dbReference type="RefSeq" id="WP_022359100.1">
    <property type="nucleotide sequence ID" value="NZ_DBFBUD010000128.1"/>
</dbReference>
<evidence type="ECO:0000256" key="3">
    <source>
        <dbReference type="ARBA" id="ARBA00022692"/>
    </source>
</evidence>
<keyword evidence="8" id="KW-1003">Cell membrane</keyword>
<dbReference type="GO" id="GO:0005886">
    <property type="term" value="C:plasma membrane"/>
    <property type="evidence" value="ECO:0007669"/>
    <property type="project" value="UniProtKB-SubCell"/>
</dbReference>
<proteinExistence type="inferred from homology"/>
<gene>
    <name evidence="8 9" type="primary">secE</name>
    <name evidence="9" type="ORF">C7U56_15085</name>
</gene>
<evidence type="ECO:0000256" key="2">
    <source>
        <dbReference type="ARBA" id="ARBA00022448"/>
    </source>
</evidence>
<dbReference type="Proteomes" id="UP000241048">
    <property type="component" value="Unassembled WGS sequence"/>
</dbReference>
<dbReference type="GO" id="GO:0065002">
    <property type="term" value="P:intracellular protein transmembrane transport"/>
    <property type="evidence" value="ECO:0007669"/>
    <property type="project" value="UniProtKB-UniRule"/>
</dbReference>